<dbReference type="EMBL" id="JAEOAH010000003">
    <property type="protein sequence ID" value="MBK3493953.1"/>
    <property type="molecule type" value="Genomic_DNA"/>
</dbReference>
<name>A0ABS1H4H1_9BACL</name>
<keyword evidence="4" id="KW-1185">Reference proteome</keyword>
<dbReference type="Gene3D" id="3.40.50.1820">
    <property type="entry name" value="alpha/beta hydrolase"/>
    <property type="match status" value="1"/>
</dbReference>
<evidence type="ECO:0000259" key="2">
    <source>
        <dbReference type="Pfam" id="PF00975"/>
    </source>
</evidence>
<comment type="caution">
    <text evidence="3">The sequence shown here is derived from an EMBL/GenBank/DDBJ whole genome shotgun (WGS) entry which is preliminary data.</text>
</comment>
<protein>
    <submittedName>
        <fullName evidence="3">Thioesterase</fullName>
    </submittedName>
</protein>
<dbReference type="SUPFAM" id="SSF53474">
    <property type="entry name" value="alpha/beta-Hydrolases"/>
    <property type="match status" value="1"/>
</dbReference>
<dbReference type="PANTHER" id="PTHR11487">
    <property type="entry name" value="THIOESTERASE"/>
    <property type="match status" value="1"/>
</dbReference>
<dbReference type="InterPro" id="IPR001031">
    <property type="entry name" value="Thioesterase"/>
</dbReference>
<organism evidence="3 4">
    <name type="scientific">Viridibacillus soli</name>
    <dbReference type="NCBI Taxonomy" id="2798301"/>
    <lineage>
        <taxon>Bacteria</taxon>
        <taxon>Bacillati</taxon>
        <taxon>Bacillota</taxon>
        <taxon>Bacilli</taxon>
        <taxon>Bacillales</taxon>
        <taxon>Caryophanaceae</taxon>
        <taxon>Viridibacillus</taxon>
    </lineage>
</organism>
<dbReference type="InterPro" id="IPR029058">
    <property type="entry name" value="AB_hydrolase_fold"/>
</dbReference>
<reference evidence="3 4" key="1">
    <citation type="submission" date="2020-12" db="EMBL/GenBank/DDBJ databases">
        <title>YIM B01967 draft genome.</title>
        <authorList>
            <person name="Yan X."/>
        </authorList>
    </citation>
    <scope>NUCLEOTIDE SEQUENCE [LARGE SCALE GENOMIC DNA]</scope>
    <source>
        <strain evidence="3 4">YIM B01967</strain>
    </source>
</reference>
<evidence type="ECO:0000313" key="3">
    <source>
        <dbReference type="EMBL" id="MBK3493953.1"/>
    </source>
</evidence>
<dbReference type="Proteomes" id="UP000618943">
    <property type="component" value="Unassembled WGS sequence"/>
</dbReference>
<sequence>MNKIKLFCIPYAGGSAVVYSKWKKLLNSLIELKEVELPGRGYRIEESLLDNMNEMVENIFREIKDEIKPPYVLFGHSMGALIAYELFKKIKKEGYPAPVHMFISGKKGPQVELENSKCYNLPEHEFIEHILKYNVANEEIFRNRELASLFIPILKADFKIVETYKFNNTDYQLTCDISVFGGSEDSTVEWEDLLRWQEITRNKCSFYPFKGGHFFINEHKEEVVNQINKVVKNISKNIERFGMNV</sequence>
<dbReference type="InterPro" id="IPR012223">
    <property type="entry name" value="TEII"/>
</dbReference>
<feature type="domain" description="Thioesterase" evidence="2">
    <location>
        <begin position="5"/>
        <end position="229"/>
    </location>
</feature>
<dbReference type="PANTHER" id="PTHR11487:SF0">
    <property type="entry name" value="S-ACYL FATTY ACID SYNTHASE THIOESTERASE, MEDIUM CHAIN"/>
    <property type="match status" value="1"/>
</dbReference>
<evidence type="ECO:0000313" key="4">
    <source>
        <dbReference type="Proteomes" id="UP000618943"/>
    </source>
</evidence>
<comment type="similarity">
    <text evidence="1">Belongs to the thioesterase family.</text>
</comment>
<proteinExistence type="inferred from homology"/>
<dbReference type="Pfam" id="PF00975">
    <property type="entry name" value="Thioesterase"/>
    <property type="match status" value="1"/>
</dbReference>
<accession>A0ABS1H4H1</accession>
<gene>
    <name evidence="3" type="ORF">JFL43_03585</name>
</gene>
<dbReference type="RefSeq" id="WP_200747956.1">
    <property type="nucleotide sequence ID" value="NZ_JAEOAH010000003.1"/>
</dbReference>
<evidence type="ECO:0000256" key="1">
    <source>
        <dbReference type="ARBA" id="ARBA00007169"/>
    </source>
</evidence>